<comment type="caution">
    <text evidence="1">The sequence shown here is derived from an EMBL/GenBank/DDBJ whole genome shotgun (WGS) entry which is preliminary data.</text>
</comment>
<proteinExistence type="predicted"/>
<dbReference type="RefSeq" id="WP_114309987.1">
    <property type="nucleotide sequence ID" value="NZ_QPJO01000003.1"/>
</dbReference>
<sequence>MAFSIAQLFGNKTSKSQDSIEAIINDVENNPFGVAETNVLFAGLNELGGYYFFQTVIVGDLNVKCKKGAQLTFIGDGFKLKLEADMPEFESESSDVKGRYVTKIDFQMEQSDVEKLEIATLQKIQLKVKEQDLSFAKYVVLEDSEAHNKEEE</sequence>
<dbReference type="AlphaFoldDB" id="A0A368ZDZ6"/>
<evidence type="ECO:0000313" key="2">
    <source>
        <dbReference type="Proteomes" id="UP000253436"/>
    </source>
</evidence>
<protein>
    <submittedName>
        <fullName evidence="1">Uncharacterized protein</fullName>
    </submittedName>
</protein>
<name>A0A368ZDZ6_9FLAO</name>
<accession>A0A368ZDZ6</accession>
<gene>
    <name evidence="1" type="ORF">DFQ08_103307</name>
</gene>
<reference evidence="1 2" key="1">
    <citation type="submission" date="2018-07" db="EMBL/GenBank/DDBJ databases">
        <title>Genomic Encyclopedia of Type Strains, Phase III (KMG-III): the genomes of soil and plant-associated and newly described type strains.</title>
        <authorList>
            <person name="Whitman W."/>
        </authorList>
    </citation>
    <scope>NUCLEOTIDE SEQUENCE [LARGE SCALE GENOMIC DNA]</scope>
    <source>
        <strain evidence="1 2">CECT 7958</strain>
    </source>
</reference>
<dbReference type="OrthoDB" id="1201645at2"/>
<organism evidence="1 2">
    <name type="scientific">Winogradskyella arenosi</name>
    <dbReference type="NCBI Taxonomy" id="533325"/>
    <lineage>
        <taxon>Bacteria</taxon>
        <taxon>Pseudomonadati</taxon>
        <taxon>Bacteroidota</taxon>
        <taxon>Flavobacteriia</taxon>
        <taxon>Flavobacteriales</taxon>
        <taxon>Flavobacteriaceae</taxon>
        <taxon>Winogradskyella</taxon>
    </lineage>
</organism>
<evidence type="ECO:0000313" key="1">
    <source>
        <dbReference type="EMBL" id="RCW91477.1"/>
    </source>
</evidence>
<keyword evidence="2" id="KW-1185">Reference proteome</keyword>
<dbReference type="EMBL" id="QPJO01000003">
    <property type="protein sequence ID" value="RCW91477.1"/>
    <property type="molecule type" value="Genomic_DNA"/>
</dbReference>
<dbReference type="Proteomes" id="UP000253436">
    <property type="component" value="Unassembled WGS sequence"/>
</dbReference>